<evidence type="ECO:0000313" key="1">
    <source>
        <dbReference type="EMBL" id="KNC28922.1"/>
    </source>
</evidence>
<reference evidence="1 2" key="1">
    <citation type="journal article" date="2015" name="Nat. Commun.">
        <title>Lucilia cuprina genome unlocks parasitic fly biology to underpin future interventions.</title>
        <authorList>
            <person name="Anstead C.A."/>
            <person name="Korhonen P.K."/>
            <person name="Young N.D."/>
            <person name="Hall R.S."/>
            <person name="Jex A.R."/>
            <person name="Murali S.C."/>
            <person name="Hughes D.S."/>
            <person name="Lee S.F."/>
            <person name="Perry T."/>
            <person name="Stroehlein A.J."/>
            <person name="Ansell B.R."/>
            <person name="Breugelmans B."/>
            <person name="Hofmann A."/>
            <person name="Qu J."/>
            <person name="Dugan S."/>
            <person name="Lee S.L."/>
            <person name="Chao H."/>
            <person name="Dinh H."/>
            <person name="Han Y."/>
            <person name="Doddapaneni H.V."/>
            <person name="Worley K.C."/>
            <person name="Muzny D.M."/>
            <person name="Ioannidis P."/>
            <person name="Waterhouse R.M."/>
            <person name="Zdobnov E.M."/>
            <person name="James P.J."/>
            <person name="Bagnall N.H."/>
            <person name="Kotze A.C."/>
            <person name="Gibbs R.A."/>
            <person name="Richards S."/>
            <person name="Batterham P."/>
            <person name="Gasser R.B."/>
        </authorList>
    </citation>
    <scope>NUCLEOTIDE SEQUENCE [LARGE SCALE GENOMIC DNA]</scope>
    <source>
        <strain evidence="1 2">LS</strain>
        <tissue evidence="1">Full body</tissue>
    </source>
</reference>
<proteinExistence type="predicted"/>
<gene>
    <name evidence="1" type="ORF">FF38_09677</name>
</gene>
<organism evidence="1 2">
    <name type="scientific">Lucilia cuprina</name>
    <name type="common">Green bottle fly</name>
    <name type="synonym">Australian sheep blowfly</name>
    <dbReference type="NCBI Taxonomy" id="7375"/>
    <lineage>
        <taxon>Eukaryota</taxon>
        <taxon>Metazoa</taxon>
        <taxon>Ecdysozoa</taxon>
        <taxon>Arthropoda</taxon>
        <taxon>Hexapoda</taxon>
        <taxon>Insecta</taxon>
        <taxon>Pterygota</taxon>
        <taxon>Neoptera</taxon>
        <taxon>Endopterygota</taxon>
        <taxon>Diptera</taxon>
        <taxon>Brachycera</taxon>
        <taxon>Muscomorpha</taxon>
        <taxon>Oestroidea</taxon>
        <taxon>Calliphoridae</taxon>
        <taxon>Luciliinae</taxon>
        <taxon>Lucilia</taxon>
    </lineage>
</organism>
<name>A0A0L0C9K0_LUCCU</name>
<accession>A0A0L0C9K0</accession>
<dbReference type="Proteomes" id="UP000037069">
    <property type="component" value="Unassembled WGS sequence"/>
</dbReference>
<dbReference type="EMBL" id="JRES01000729">
    <property type="protein sequence ID" value="KNC28922.1"/>
    <property type="molecule type" value="Genomic_DNA"/>
</dbReference>
<keyword evidence="2" id="KW-1185">Reference proteome</keyword>
<evidence type="ECO:0000313" key="2">
    <source>
        <dbReference type="Proteomes" id="UP000037069"/>
    </source>
</evidence>
<protein>
    <submittedName>
        <fullName evidence="1">Uncharacterized protein</fullName>
    </submittedName>
</protein>
<comment type="caution">
    <text evidence="1">The sequence shown here is derived from an EMBL/GenBank/DDBJ whole genome shotgun (WGS) entry which is preliminary data.</text>
</comment>
<dbReference type="AlphaFoldDB" id="A0A0L0C9K0"/>
<sequence length="168" mass="18763">MSLTLIDGLREARSLLPFSGSTEYALTSYLCDVNTVLSLVGKEHNATIRSVLVNRLQGKALKAIDTLVVPTWEQIIAKLREEFGVKESFLGLRNQAMNVVTLSVEELHHKLSEILNLMNTKYSLNPENNAMFSPDINQTLIFEIYLNSLSLNIKTLLIQNNIATISGE</sequence>